<dbReference type="EMBL" id="QRTC01000027">
    <property type="protein sequence ID" value="RGQ40530.1"/>
    <property type="molecule type" value="Genomic_DNA"/>
</dbReference>
<keyword evidence="1" id="KW-0472">Membrane</keyword>
<keyword evidence="1" id="KW-0812">Transmembrane</keyword>
<dbReference type="AlphaFoldDB" id="A0A412AX92"/>
<reference evidence="2 3" key="1">
    <citation type="submission" date="2018-08" db="EMBL/GenBank/DDBJ databases">
        <title>A genome reference for cultivated species of the human gut microbiota.</title>
        <authorList>
            <person name="Zou Y."/>
            <person name="Xue W."/>
            <person name="Luo G."/>
        </authorList>
    </citation>
    <scope>NUCLEOTIDE SEQUENCE [LARGE SCALE GENOMIC DNA]</scope>
    <source>
        <strain evidence="2 3">AF28-26</strain>
    </source>
</reference>
<evidence type="ECO:0000256" key="1">
    <source>
        <dbReference type="SAM" id="Phobius"/>
    </source>
</evidence>
<accession>A0A412AX92</accession>
<protein>
    <submittedName>
        <fullName evidence="2">Uncharacterized protein</fullName>
    </submittedName>
</protein>
<name>A0A412AX92_9FIRM</name>
<gene>
    <name evidence="2" type="ORF">DWY99_07860</name>
</gene>
<keyword evidence="1" id="KW-1133">Transmembrane helix</keyword>
<feature type="transmembrane region" description="Helical" evidence="1">
    <location>
        <begin position="77"/>
        <end position="97"/>
    </location>
</feature>
<evidence type="ECO:0000313" key="2">
    <source>
        <dbReference type="EMBL" id="RGQ40530.1"/>
    </source>
</evidence>
<feature type="transmembrane region" description="Helical" evidence="1">
    <location>
        <begin position="45"/>
        <end position="65"/>
    </location>
</feature>
<organism evidence="2 3">
    <name type="scientific">[Clostridium] leptum</name>
    <dbReference type="NCBI Taxonomy" id="1535"/>
    <lineage>
        <taxon>Bacteria</taxon>
        <taxon>Bacillati</taxon>
        <taxon>Bacillota</taxon>
        <taxon>Clostridia</taxon>
        <taxon>Eubacteriales</taxon>
        <taxon>Oscillospiraceae</taxon>
        <taxon>Oscillospiraceae incertae sedis</taxon>
    </lineage>
</organism>
<dbReference type="Proteomes" id="UP000284751">
    <property type="component" value="Unassembled WGS sequence"/>
</dbReference>
<sequence>MISGVVLVPVCALPFLPYCPASTAYSRSMKLEKRELQFDGYRLSLSYLFWLPIIGLLIYWGFAFFRCHLSEKTVGILFDYIVFYFLIGIGVCISLLFKTAYHALKFSIHHKANRKNGL</sequence>
<comment type="caution">
    <text evidence="2">The sequence shown here is derived from an EMBL/GenBank/DDBJ whole genome shotgun (WGS) entry which is preliminary data.</text>
</comment>
<evidence type="ECO:0000313" key="3">
    <source>
        <dbReference type="Proteomes" id="UP000284751"/>
    </source>
</evidence>
<proteinExistence type="predicted"/>